<dbReference type="AlphaFoldDB" id="A0AAD6EP05"/>
<protein>
    <submittedName>
        <fullName evidence="2">Uncharacterized protein</fullName>
    </submittedName>
</protein>
<keyword evidence="3" id="KW-1185">Reference proteome</keyword>
<accession>A0AAD6EP05</accession>
<proteinExistence type="predicted"/>
<dbReference type="EMBL" id="JAMRDG010000002">
    <property type="protein sequence ID" value="KAJ3691500.1"/>
    <property type="molecule type" value="Genomic_DNA"/>
</dbReference>
<evidence type="ECO:0000313" key="2">
    <source>
        <dbReference type="EMBL" id="KAJ3691500.1"/>
    </source>
</evidence>
<gene>
    <name evidence="2" type="ORF">LUZ61_020664</name>
</gene>
<sequence>MIGSLMELSSPGFQNRSSENTEGIGGIGKERASRLPYVPTSNAIIDNLLVTVVASIWYRALVENAHVAFYKRPSIMHLIKSCVSNAIQKDEAEKIIQIKQAEGDAESKRSVASLVGSVQQNEEFVDSMRRNVLAIREIMPEISDREVLELFMKGREAELCSELAH</sequence>
<reference evidence="2 3" key="1">
    <citation type="journal article" date="2022" name="Cell">
        <title>Repeat-based holocentromeres influence genome architecture and karyotype evolution.</title>
        <authorList>
            <person name="Hofstatter P.G."/>
            <person name="Thangavel G."/>
            <person name="Lux T."/>
            <person name="Neumann P."/>
            <person name="Vondrak T."/>
            <person name="Novak P."/>
            <person name="Zhang M."/>
            <person name="Costa L."/>
            <person name="Castellani M."/>
            <person name="Scott A."/>
            <person name="Toegelov H."/>
            <person name="Fuchs J."/>
            <person name="Mata-Sucre Y."/>
            <person name="Dias Y."/>
            <person name="Vanzela A.L.L."/>
            <person name="Huettel B."/>
            <person name="Almeida C.C.S."/>
            <person name="Simkova H."/>
            <person name="Souza G."/>
            <person name="Pedrosa-Harand A."/>
            <person name="Macas J."/>
            <person name="Mayer K.F.X."/>
            <person name="Houben A."/>
            <person name="Marques A."/>
        </authorList>
    </citation>
    <scope>NUCLEOTIDE SEQUENCE [LARGE SCALE GENOMIC DNA]</scope>
    <source>
        <strain evidence="2">RhyTen1mFocal</strain>
    </source>
</reference>
<dbReference type="PANTHER" id="PTHR43327:SF10">
    <property type="entry name" value="STOMATIN-LIKE PROTEIN 2, MITOCHONDRIAL"/>
    <property type="match status" value="1"/>
</dbReference>
<dbReference type="PANTHER" id="PTHR43327">
    <property type="entry name" value="STOMATIN-LIKE PROTEIN 2, MITOCHONDRIAL"/>
    <property type="match status" value="1"/>
</dbReference>
<evidence type="ECO:0000313" key="3">
    <source>
        <dbReference type="Proteomes" id="UP001210211"/>
    </source>
</evidence>
<comment type="caution">
    <text evidence="2">The sequence shown here is derived from an EMBL/GenBank/DDBJ whole genome shotgun (WGS) entry which is preliminary data.</text>
</comment>
<organism evidence="2 3">
    <name type="scientific">Rhynchospora tenuis</name>
    <dbReference type="NCBI Taxonomy" id="198213"/>
    <lineage>
        <taxon>Eukaryota</taxon>
        <taxon>Viridiplantae</taxon>
        <taxon>Streptophyta</taxon>
        <taxon>Embryophyta</taxon>
        <taxon>Tracheophyta</taxon>
        <taxon>Spermatophyta</taxon>
        <taxon>Magnoliopsida</taxon>
        <taxon>Liliopsida</taxon>
        <taxon>Poales</taxon>
        <taxon>Cyperaceae</taxon>
        <taxon>Cyperoideae</taxon>
        <taxon>Rhynchosporeae</taxon>
        <taxon>Rhynchospora</taxon>
    </lineage>
</organism>
<dbReference type="InterPro" id="IPR050710">
    <property type="entry name" value="Band7/mec-2_domain"/>
</dbReference>
<feature type="compositionally biased region" description="Polar residues" evidence="1">
    <location>
        <begin position="11"/>
        <end position="21"/>
    </location>
</feature>
<dbReference type="Proteomes" id="UP001210211">
    <property type="component" value="Unassembled WGS sequence"/>
</dbReference>
<name>A0AAD6EP05_9POAL</name>
<evidence type="ECO:0000256" key="1">
    <source>
        <dbReference type="SAM" id="MobiDB-lite"/>
    </source>
</evidence>
<feature type="region of interest" description="Disordered" evidence="1">
    <location>
        <begin position="1"/>
        <end position="26"/>
    </location>
</feature>